<dbReference type="STRING" id="1177982.SAMN04489711_10433"/>
<gene>
    <name evidence="1" type="ORF">SAMN04489711_10433</name>
</gene>
<sequence length="423" mass="45145">MPSSPLFPHQPTSTGHGPSRRQCLQALAALAAPGMAMKASLAATPRGATDARFLLVFLRGGYDCASLLVPVASDYYYETRPNIAIGRPGTAGGALPLTADWGLHPALAGSLRPLYDKRQVAFVPFSGTEDLTRSHFDTQDSIELGQPVAARRDYRSGFLNRLALELGAQPQWQGHLAPMAFTDTLPLVLRGGYDVPNTALAAAGVGKPGIDDRQAGLIASMYQGTPLAGPVAEGFQTRDEVARTMQGEMDAASRNALSTKGFEGTARRMARLMQSRYDLGFVDVGGWDTHVGQGNATGALANRFEELGRGLAAFADEMGPAWDRTTVVVISEFGRTFRENGNRGTDHGHGSVMWVLGGGIAGGRIAGEQQALTATTLFQNRDYPVLNDYRSVLGGVFARMYGLRPAALARVFPQAKPLDLRLA</sequence>
<dbReference type="RefSeq" id="WP_245785139.1">
    <property type="nucleotide sequence ID" value="NZ_FONX01000004.1"/>
</dbReference>
<keyword evidence="2" id="KW-1185">Reference proteome</keyword>
<dbReference type="PANTHER" id="PTHR43737">
    <property type="entry name" value="BLL7424 PROTEIN"/>
    <property type="match status" value="1"/>
</dbReference>
<reference evidence="2" key="1">
    <citation type="submission" date="2016-10" db="EMBL/GenBank/DDBJ databases">
        <authorList>
            <person name="Varghese N."/>
            <person name="Submissions S."/>
        </authorList>
    </citation>
    <scope>NUCLEOTIDE SEQUENCE [LARGE SCALE GENOMIC DNA]</scope>
    <source>
        <strain evidence="2">DSM 27981</strain>
    </source>
</reference>
<dbReference type="AlphaFoldDB" id="A0A1I2CFC7"/>
<dbReference type="Pfam" id="PF07394">
    <property type="entry name" value="DUF1501"/>
    <property type="match status" value="1"/>
</dbReference>
<evidence type="ECO:0000313" key="1">
    <source>
        <dbReference type="EMBL" id="SFE66533.1"/>
    </source>
</evidence>
<name>A0A1I2CFC7_9BURK</name>
<dbReference type="EMBL" id="FONX01000004">
    <property type="protein sequence ID" value="SFE66533.1"/>
    <property type="molecule type" value="Genomic_DNA"/>
</dbReference>
<proteinExistence type="predicted"/>
<dbReference type="InterPro" id="IPR010869">
    <property type="entry name" value="DUF1501"/>
</dbReference>
<evidence type="ECO:0000313" key="2">
    <source>
        <dbReference type="Proteomes" id="UP000199119"/>
    </source>
</evidence>
<dbReference type="PROSITE" id="PS51318">
    <property type="entry name" value="TAT"/>
    <property type="match status" value="1"/>
</dbReference>
<dbReference type="Proteomes" id="UP000199119">
    <property type="component" value="Unassembled WGS sequence"/>
</dbReference>
<dbReference type="PANTHER" id="PTHR43737:SF1">
    <property type="entry name" value="DUF1501 DOMAIN-CONTAINING PROTEIN"/>
    <property type="match status" value="1"/>
</dbReference>
<accession>A0A1I2CFC7</accession>
<organism evidence="1 2">
    <name type="scientific">Paracidovorax wautersii</name>
    <dbReference type="NCBI Taxonomy" id="1177982"/>
    <lineage>
        <taxon>Bacteria</taxon>
        <taxon>Pseudomonadati</taxon>
        <taxon>Pseudomonadota</taxon>
        <taxon>Betaproteobacteria</taxon>
        <taxon>Burkholderiales</taxon>
        <taxon>Comamonadaceae</taxon>
        <taxon>Paracidovorax</taxon>
    </lineage>
</organism>
<protein>
    <submittedName>
        <fullName evidence="1">Uncharacterized conserved protein, DUF1501 family</fullName>
    </submittedName>
</protein>
<dbReference type="InterPro" id="IPR006311">
    <property type="entry name" value="TAT_signal"/>
</dbReference>